<name>A0A4Y2UA85_ARAVE</name>
<protein>
    <submittedName>
        <fullName evidence="1">Uncharacterized protein</fullName>
    </submittedName>
</protein>
<reference evidence="1 2" key="1">
    <citation type="journal article" date="2019" name="Sci. Rep.">
        <title>Orb-weaving spider Araneus ventricosus genome elucidates the spidroin gene catalogue.</title>
        <authorList>
            <person name="Kono N."/>
            <person name="Nakamura H."/>
            <person name="Ohtoshi R."/>
            <person name="Moran D.A.P."/>
            <person name="Shinohara A."/>
            <person name="Yoshida Y."/>
            <person name="Fujiwara M."/>
            <person name="Mori M."/>
            <person name="Tomita M."/>
            <person name="Arakawa K."/>
        </authorList>
    </citation>
    <scope>NUCLEOTIDE SEQUENCE [LARGE SCALE GENOMIC DNA]</scope>
</reference>
<keyword evidence="2" id="KW-1185">Reference proteome</keyword>
<gene>
    <name evidence="1" type="ORF">AVEN_108336_1</name>
</gene>
<proteinExistence type="predicted"/>
<evidence type="ECO:0000313" key="1">
    <source>
        <dbReference type="EMBL" id="GBO09738.1"/>
    </source>
</evidence>
<dbReference type="Proteomes" id="UP000499080">
    <property type="component" value="Unassembled WGS sequence"/>
</dbReference>
<dbReference type="EMBL" id="BGPR01035080">
    <property type="protein sequence ID" value="GBO09738.1"/>
    <property type="molecule type" value="Genomic_DNA"/>
</dbReference>
<sequence length="101" mass="11366">MIYTANYVTPVTPKNPGHMNGSRYNSFEYSGRNPISPIQGHGLTSSEGGTYYHWWPLLQTIFGRLGRRGHLLSLVEGPQLLYPQENRVPAYLSGSNSYVYS</sequence>
<accession>A0A4Y2UA85</accession>
<dbReference type="AlphaFoldDB" id="A0A4Y2UA85"/>
<evidence type="ECO:0000313" key="2">
    <source>
        <dbReference type="Proteomes" id="UP000499080"/>
    </source>
</evidence>
<organism evidence="1 2">
    <name type="scientific">Araneus ventricosus</name>
    <name type="common">Orbweaver spider</name>
    <name type="synonym">Epeira ventricosa</name>
    <dbReference type="NCBI Taxonomy" id="182803"/>
    <lineage>
        <taxon>Eukaryota</taxon>
        <taxon>Metazoa</taxon>
        <taxon>Ecdysozoa</taxon>
        <taxon>Arthropoda</taxon>
        <taxon>Chelicerata</taxon>
        <taxon>Arachnida</taxon>
        <taxon>Araneae</taxon>
        <taxon>Araneomorphae</taxon>
        <taxon>Entelegynae</taxon>
        <taxon>Araneoidea</taxon>
        <taxon>Araneidae</taxon>
        <taxon>Araneus</taxon>
    </lineage>
</organism>
<comment type="caution">
    <text evidence="1">The sequence shown here is derived from an EMBL/GenBank/DDBJ whole genome shotgun (WGS) entry which is preliminary data.</text>
</comment>